<dbReference type="Proteomes" id="UP000789920">
    <property type="component" value="Unassembled WGS sequence"/>
</dbReference>
<comment type="caution">
    <text evidence="1">The sequence shown here is derived from an EMBL/GenBank/DDBJ whole genome shotgun (WGS) entry which is preliminary data.</text>
</comment>
<name>A0ACA9QV72_9GLOM</name>
<keyword evidence="2" id="KW-1185">Reference proteome</keyword>
<evidence type="ECO:0000313" key="1">
    <source>
        <dbReference type="EMBL" id="CAG8765719.1"/>
    </source>
</evidence>
<gene>
    <name evidence="1" type="ORF">RPERSI_LOCUS15768</name>
</gene>
<evidence type="ECO:0000313" key="2">
    <source>
        <dbReference type="Proteomes" id="UP000789920"/>
    </source>
</evidence>
<proteinExistence type="predicted"/>
<reference evidence="1" key="1">
    <citation type="submission" date="2021-06" db="EMBL/GenBank/DDBJ databases">
        <authorList>
            <person name="Kallberg Y."/>
            <person name="Tangrot J."/>
            <person name="Rosling A."/>
        </authorList>
    </citation>
    <scope>NUCLEOTIDE SEQUENCE</scope>
    <source>
        <strain evidence="1">MA461A</strain>
    </source>
</reference>
<sequence>MHSYVEPYYRPMDESLSFDISSSNNSSILLDNETGNVITSIDTTSGLTQDSPHQSFFIKPPFPPTINIDDLVTSKPNGDKPSKSSNAFIIYRKVYVKELHSRGVNLQMTQISPMVSESWKQEPEIVKQEYKKLAEAAKKRYKEIWPSKPRRRHQRRQQPQIPTNPSIRAIDTSNSIQTYLTNESLSSTPAIELGESWGLLPSYLTIQNTSYDSATLLDQLYYDSNTISSSPTTANSLSDHNNSILTPKVEENTDSPHSTLFNLMLNGRHTNATNLSELPDKRAYHQLMTNWHKGLKSHDIHPYRSFKDAMTVTFFTSHLV</sequence>
<dbReference type="EMBL" id="CAJVQC010038256">
    <property type="protein sequence ID" value="CAG8765719.1"/>
    <property type="molecule type" value="Genomic_DNA"/>
</dbReference>
<organism evidence="1 2">
    <name type="scientific">Racocetra persica</name>
    <dbReference type="NCBI Taxonomy" id="160502"/>
    <lineage>
        <taxon>Eukaryota</taxon>
        <taxon>Fungi</taxon>
        <taxon>Fungi incertae sedis</taxon>
        <taxon>Mucoromycota</taxon>
        <taxon>Glomeromycotina</taxon>
        <taxon>Glomeromycetes</taxon>
        <taxon>Diversisporales</taxon>
        <taxon>Gigasporaceae</taxon>
        <taxon>Racocetra</taxon>
    </lineage>
</organism>
<protein>
    <submittedName>
        <fullName evidence="1">18606_t:CDS:1</fullName>
    </submittedName>
</protein>
<accession>A0ACA9QV72</accession>